<comment type="caution">
    <text evidence="2">The sequence shown here is derived from an EMBL/GenBank/DDBJ whole genome shotgun (WGS) entry which is preliminary data.</text>
</comment>
<protein>
    <submittedName>
        <fullName evidence="2">Uncharacterized protein</fullName>
    </submittedName>
</protein>
<dbReference type="RefSeq" id="WP_208469338.1">
    <property type="nucleotide sequence ID" value="NZ_JAGFNS010000014.1"/>
</dbReference>
<dbReference type="Gene3D" id="3.40.50.1820">
    <property type="entry name" value="alpha/beta hydrolase"/>
    <property type="match status" value="1"/>
</dbReference>
<name>A0ABS3UPI1_9ACTN</name>
<proteinExistence type="predicted"/>
<evidence type="ECO:0000313" key="2">
    <source>
        <dbReference type="EMBL" id="MBO3740146.1"/>
    </source>
</evidence>
<dbReference type="InterPro" id="IPR029058">
    <property type="entry name" value="AB_hydrolase_fold"/>
</dbReference>
<organism evidence="2 3">
    <name type="scientific">Actinoplanes flavus</name>
    <dbReference type="NCBI Taxonomy" id="2820290"/>
    <lineage>
        <taxon>Bacteria</taxon>
        <taxon>Bacillati</taxon>
        <taxon>Actinomycetota</taxon>
        <taxon>Actinomycetes</taxon>
        <taxon>Micromonosporales</taxon>
        <taxon>Micromonosporaceae</taxon>
        <taxon>Actinoplanes</taxon>
    </lineage>
</organism>
<feature type="chain" id="PRO_5045093387" evidence="1">
    <location>
        <begin position="24"/>
        <end position="91"/>
    </location>
</feature>
<reference evidence="2 3" key="1">
    <citation type="submission" date="2021-03" db="EMBL/GenBank/DDBJ databases">
        <title>Actinoplanes flavus sp. nov., a novel actinomycete isolated from Coconut Palm rhizosphere soil.</title>
        <authorList>
            <person name="Luo X."/>
        </authorList>
    </citation>
    <scope>NUCLEOTIDE SEQUENCE [LARGE SCALE GENOMIC DNA]</scope>
    <source>
        <strain evidence="2 3">NEAU-H7</strain>
    </source>
</reference>
<evidence type="ECO:0000313" key="3">
    <source>
        <dbReference type="Proteomes" id="UP000679690"/>
    </source>
</evidence>
<keyword evidence="3" id="KW-1185">Reference proteome</keyword>
<sequence>MLKTLLAAVLAVTPMSLPPPTGAKPIGTVAVHLIDRSRPDPWVATENARELMAQIWYPARWVGVLLCQAGLPAEQIEPMIGAIDGERSVAV</sequence>
<dbReference type="EMBL" id="JAGFNS010000014">
    <property type="protein sequence ID" value="MBO3740146.1"/>
    <property type="molecule type" value="Genomic_DNA"/>
</dbReference>
<accession>A0ABS3UPI1</accession>
<keyword evidence="1" id="KW-0732">Signal</keyword>
<evidence type="ECO:0000256" key="1">
    <source>
        <dbReference type="SAM" id="SignalP"/>
    </source>
</evidence>
<dbReference type="Proteomes" id="UP000679690">
    <property type="component" value="Unassembled WGS sequence"/>
</dbReference>
<feature type="signal peptide" evidence="1">
    <location>
        <begin position="1"/>
        <end position="23"/>
    </location>
</feature>
<gene>
    <name evidence="2" type="ORF">J5X75_21825</name>
</gene>